<feature type="compositionally biased region" description="Polar residues" evidence="1">
    <location>
        <begin position="89"/>
        <end position="109"/>
    </location>
</feature>
<dbReference type="GeneID" id="94350500"/>
<organism evidence="2 3">
    <name type="scientific">Bremia lactucae</name>
    <name type="common">Lettuce downy mildew</name>
    <dbReference type="NCBI Taxonomy" id="4779"/>
    <lineage>
        <taxon>Eukaryota</taxon>
        <taxon>Sar</taxon>
        <taxon>Stramenopiles</taxon>
        <taxon>Oomycota</taxon>
        <taxon>Peronosporomycetes</taxon>
        <taxon>Peronosporales</taxon>
        <taxon>Peronosporaceae</taxon>
        <taxon>Bremia</taxon>
    </lineage>
</organism>
<comment type="caution">
    <text evidence="2">The sequence shown here is derived from an EMBL/GenBank/DDBJ whole genome shotgun (WGS) entry which is preliminary data.</text>
</comment>
<evidence type="ECO:0000313" key="2">
    <source>
        <dbReference type="EMBL" id="TDH65457.1"/>
    </source>
</evidence>
<dbReference type="AlphaFoldDB" id="A0A976FEQ6"/>
<dbReference type="KEGG" id="blac:94350500"/>
<dbReference type="EMBL" id="SHOA02000001">
    <property type="protein sequence ID" value="TDH65457.1"/>
    <property type="molecule type" value="Genomic_DNA"/>
</dbReference>
<dbReference type="Proteomes" id="UP000294530">
    <property type="component" value="Unassembled WGS sequence"/>
</dbReference>
<keyword evidence="3" id="KW-1185">Reference proteome</keyword>
<accession>A0A976FEQ6</accession>
<gene>
    <name evidence="2" type="ORF">CCR75_006761</name>
</gene>
<sequence length="109" mass="11655">MCPNTKGVGDTTTANTKHGACIHSASADTQSPMEPTTVHQKRARFQSDTTTTVPSRQLQGHPALTAVIARLQHRVGSHDGNHFRCPSHQHVSGNTDTLSRNTKSGSATE</sequence>
<name>A0A976FEQ6_BRELC</name>
<proteinExistence type="predicted"/>
<dbReference type="RefSeq" id="XP_067814956.1">
    <property type="nucleotide sequence ID" value="XM_067964829.1"/>
</dbReference>
<feature type="region of interest" description="Disordered" evidence="1">
    <location>
        <begin position="77"/>
        <end position="109"/>
    </location>
</feature>
<evidence type="ECO:0000256" key="1">
    <source>
        <dbReference type="SAM" id="MobiDB-lite"/>
    </source>
</evidence>
<reference evidence="2 3" key="1">
    <citation type="journal article" date="2021" name="Genome Biol.">
        <title>AFLAP: assembly-free linkage analysis pipeline using k-mers from genome sequencing data.</title>
        <authorList>
            <person name="Fletcher K."/>
            <person name="Zhang L."/>
            <person name="Gil J."/>
            <person name="Han R."/>
            <person name="Cavanaugh K."/>
            <person name="Michelmore R."/>
        </authorList>
    </citation>
    <scope>NUCLEOTIDE SEQUENCE [LARGE SCALE GENOMIC DNA]</scope>
    <source>
        <strain evidence="2 3">SF5</strain>
    </source>
</reference>
<protein>
    <submittedName>
        <fullName evidence="2">Uncharacterized protein</fullName>
    </submittedName>
</protein>
<evidence type="ECO:0000313" key="3">
    <source>
        <dbReference type="Proteomes" id="UP000294530"/>
    </source>
</evidence>